<accession>A0A6A6Y9P8</accession>
<reference evidence="1 3" key="1">
    <citation type="journal article" date="2020" name="Stud. Mycol.">
        <title>101 Dothideomycetes genomes: a test case for predicting lifestyles and emergence of pathogens.</title>
        <authorList>
            <person name="Haridas S."/>
            <person name="Albert R."/>
            <person name="Binder M."/>
            <person name="Bloem J."/>
            <person name="Labutti K."/>
            <person name="Salamov A."/>
            <person name="Andreopoulos B."/>
            <person name="Baker S."/>
            <person name="Barry K."/>
            <person name="Bills G."/>
            <person name="Bluhm B."/>
            <person name="Cannon C."/>
            <person name="Castanera R."/>
            <person name="Culley D."/>
            <person name="Daum C."/>
            <person name="Ezra D."/>
            <person name="Gonzalez J."/>
            <person name="Henrissat B."/>
            <person name="Kuo A."/>
            <person name="Liang C."/>
            <person name="Lipzen A."/>
            <person name="Lutzoni F."/>
            <person name="Magnuson J."/>
            <person name="Mondo S."/>
            <person name="Nolan M."/>
            <person name="Ohm R."/>
            <person name="Pangilinan J."/>
            <person name="Park H.-J."/>
            <person name="Ramirez L."/>
            <person name="Alfaro M."/>
            <person name="Sun H."/>
            <person name="Tritt A."/>
            <person name="Yoshinaga Y."/>
            <person name="Zwiers L.-H."/>
            <person name="Turgeon B."/>
            <person name="Goodwin S."/>
            <person name="Spatafora J."/>
            <person name="Crous P."/>
            <person name="Grigoriev I."/>
        </authorList>
    </citation>
    <scope>NUCLEOTIDE SEQUENCE</scope>
    <source>
        <strain evidence="1 3">CBS 304.34</strain>
    </source>
</reference>
<gene>
    <name evidence="1 3" type="ORF">BDZ99DRAFT_574883</name>
</gene>
<reference evidence="3" key="3">
    <citation type="submission" date="2025-04" db="UniProtKB">
        <authorList>
            <consortium name="RefSeq"/>
        </authorList>
    </citation>
    <scope>IDENTIFICATION</scope>
    <source>
        <strain evidence="3">CBS 304.34</strain>
    </source>
</reference>
<reference evidence="3" key="2">
    <citation type="submission" date="2020-04" db="EMBL/GenBank/DDBJ databases">
        <authorList>
            <consortium name="NCBI Genome Project"/>
        </authorList>
    </citation>
    <scope>NUCLEOTIDE SEQUENCE</scope>
    <source>
        <strain evidence="3">CBS 304.34</strain>
    </source>
</reference>
<organism evidence="1">
    <name type="scientific">Mytilinidion resinicola</name>
    <dbReference type="NCBI Taxonomy" id="574789"/>
    <lineage>
        <taxon>Eukaryota</taxon>
        <taxon>Fungi</taxon>
        <taxon>Dikarya</taxon>
        <taxon>Ascomycota</taxon>
        <taxon>Pezizomycotina</taxon>
        <taxon>Dothideomycetes</taxon>
        <taxon>Pleosporomycetidae</taxon>
        <taxon>Mytilinidiales</taxon>
        <taxon>Mytilinidiaceae</taxon>
        <taxon>Mytilinidion</taxon>
    </lineage>
</organism>
<dbReference type="AlphaFoldDB" id="A0A6A6Y9P8"/>
<proteinExistence type="predicted"/>
<name>A0A6A6Y9P8_9PEZI</name>
<sequence>MIETELQENRHRLLEDYLTTYCLLVIINKPALIGIFIAEGVRLDGEYFFTEPDLNFLSGAIEEAKHVQHLILRKQWRFQIRPMTFSNQPIEYAPSEKVPIQWGDRVGQGRFGTMYKISLPFPAHFSSSPNATTLDPLAAKVFDRENFDLGRTEWNNLSHVNQKDHSCL</sequence>
<dbReference type="GeneID" id="54469308"/>
<evidence type="ECO:0000313" key="1">
    <source>
        <dbReference type="EMBL" id="KAF2805288.1"/>
    </source>
</evidence>
<dbReference type="OrthoDB" id="5986190at2759"/>
<keyword evidence="2" id="KW-1185">Reference proteome</keyword>
<dbReference type="RefSeq" id="XP_033572252.1">
    <property type="nucleotide sequence ID" value="XM_033728415.1"/>
</dbReference>
<dbReference type="EMBL" id="MU003710">
    <property type="protein sequence ID" value="KAF2805288.1"/>
    <property type="molecule type" value="Genomic_DNA"/>
</dbReference>
<dbReference type="Proteomes" id="UP000504636">
    <property type="component" value="Unplaced"/>
</dbReference>
<protein>
    <recommendedName>
        <fullName evidence="4">Protein kinase domain-containing protein</fullName>
    </recommendedName>
</protein>
<evidence type="ECO:0000313" key="2">
    <source>
        <dbReference type="Proteomes" id="UP000504636"/>
    </source>
</evidence>
<evidence type="ECO:0000313" key="3">
    <source>
        <dbReference type="RefSeq" id="XP_033572252.1"/>
    </source>
</evidence>
<evidence type="ECO:0008006" key="4">
    <source>
        <dbReference type="Google" id="ProtNLM"/>
    </source>
</evidence>